<keyword evidence="2" id="KW-1185">Reference proteome</keyword>
<dbReference type="Proteomes" id="UP000265520">
    <property type="component" value="Unassembled WGS sequence"/>
</dbReference>
<feature type="non-terminal residue" evidence="1">
    <location>
        <position position="67"/>
    </location>
</feature>
<comment type="caution">
    <text evidence="1">The sequence shown here is derived from an EMBL/GenBank/DDBJ whole genome shotgun (WGS) entry which is preliminary data.</text>
</comment>
<evidence type="ECO:0000313" key="1">
    <source>
        <dbReference type="EMBL" id="MCI39983.1"/>
    </source>
</evidence>
<accession>A0A392RTQ7</accession>
<dbReference type="AlphaFoldDB" id="A0A392RTQ7"/>
<reference evidence="1 2" key="1">
    <citation type="journal article" date="2018" name="Front. Plant Sci.">
        <title>Red Clover (Trifolium pratense) and Zigzag Clover (T. medium) - A Picture of Genomic Similarities and Differences.</title>
        <authorList>
            <person name="Dluhosova J."/>
            <person name="Istvanek J."/>
            <person name="Nedelnik J."/>
            <person name="Repkova J."/>
        </authorList>
    </citation>
    <scope>NUCLEOTIDE SEQUENCE [LARGE SCALE GENOMIC DNA]</scope>
    <source>
        <strain evidence="2">cv. 10/8</strain>
        <tissue evidence="1">Leaf</tissue>
    </source>
</reference>
<evidence type="ECO:0000313" key="2">
    <source>
        <dbReference type="Proteomes" id="UP000265520"/>
    </source>
</evidence>
<organism evidence="1 2">
    <name type="scientific">Trifolium medium</name>
    <dbReference type="NCBI Taxonomy" id="97028"/>
    <lineage>
        <taxon>Eukaryota</taxon>
        <taxon>Viridiplantae</taxon>
        <taxon>Streptophyta</taxon>
        <taxon>Embryophyta</taxon>
        <taxon>Tracheophyta</taxon>
        <taxon>Spermatophyta</taxon>
        <taxon>Magnoliopsida</taxon>
        <taxon>eudicotyledons</taxon>
        <taxon>Gunneridae</taxon>
        <taxon>Pentapetalae</taxon>
        <taxon>rosids</taxon>
        <taxon>fabids</taxon>
        <taxon>Fabales</taxon>
        <taxon>Fabaceae</taxon>
        <taxon>Papilionoideae</taxon>
        <taxon>50 kb inversion clade</taxon>
        <taxon>NPAAA clade</taxon>
        <taxon>Hologalegina</taxon>
        <taxon>IRL clade</taxon>
        <taxon>Trifolieae</taxon>
        <taxon>Trifolium</taxon>
    </lineage>
</organism>
<proteinExistence type="predicted"/>
<name>A0A392RTQ7_9FABA</name>
<sequence length="67" mass="7856">MWNTPWTWKKDLLGQVCLRGEHQSYCLEKKDGGANKNYQGFLKVALDGITRRRRVWTSGCHTRKGFQ</sequence>
<dbReference type="EMBL" id="LXQA010274375">
    <property type="protein sequence ID" value="MCI39983.1"/>
    <property type="molecule type" value="Genomic_DNA"/>
</dbReference>
<protein>
    <submittedName>
        <fullName evidence="1">Uncharacterized protein</fullName>
    </submittedName>
</protein>